<feature type="transmembrane region" description="Helical" evidence="1">
    <location>
        <begin position="6"/>
        <end position="24"/>
    </location>
</feature>
<gene>
    <name evidence="2" type="ORF">FC699_29350</name>
</gene>
<keyword evidence="1" id="KW-0812">Transmembrane</keyword>
<feature type="transmembrane region" description="Helical" evidence="1">
    <location>
        <begin position="36"/>
        <end position="57"/>
    </location>
</feature>
<dbReference type="InterPro" id="IPR053153">
    <property type="entry name" value="APC_K+_Transporter"/>
</dbReference>
<accession>A0A4U3AGK9</accession>
<sequence>FPSLHAHNVIIAIIFVILITILNLRGVTESASVLAYPVYLFVLALFILIGVGIYNIITGQVSSDTTTVI</sequence>
<reference evidence="2 3" key="1">
    <citation type="journal article" date="2019" name="Environ. Microbiol.">
        <title>An active ?-lactamase is a part of an orchestrated cell wall stress resistance network of Bacillus subtilis and related rhizosphere species.</title>
        <authorList>
            <person name="Bucher T."/>
            <person name="Keren-Paz A."/>
            <person name="Hausser J."/>
            <person name="Olender T."/>
            <person name="Cytryn E."/>
            <person name="Kolodkin-Gal I."/>
        </authorList>
    </citation>
    <scope>NUCLEOTIDE SEQUENCE [LARGE SCALE GENOMIC DNA]</scope>
    <source>
        <strain evidence="2 3">I5</strain>
    </source>
</reference>
<dbReference type="EMBL" id="SZON01002395">
    <property type="protein sequence ID" value="TKI87544.1"/>
    <property type="molecule type" value="Genomic_DNA"/>
</dbReference>
<feature type="non-terminal residue" evidence="2">
    <location>
        <position position="1"/>
    </location>
</feature>
<keyword evidence="1" id="KW-0472">Membrane</keyword>
<feature type="non-terminal residue" evidence="2">
    <location>
        <position position="69"/>
    </location>
</feature>
<organism evidence="2 3">
    <name type="scientific">Bacillus wiedmannii</name>
    <dbReference type="NCBI Taxonomy" id="1890302"/>
    <lineage>
        <taxon>Bacteria</taxon>
        <taxon>Bacillati</taxon>
        <taxon>Bacillota</taxon>
        <taxon>Bacilli</taxon>
        <taxon>Bacillales</taxon>
        <taxon>Bacillaceae</taxon>
        <taxon>Bacillus</taxon>
        <taxon>Bacillus cereus group</taxon>
    </lineage>
</organism>
<dbReference type="Gene3D" id="1.20.1740.10">
    <property type="entry name" value="Amino acid/polyamine transporter I"/>
    <property type="match status" value="1"/>
</dbReference>
<proteinExistence type="predicted"/>
<dbReference type="AlphaFoldDB" id="A0A4U3AGK9"/>
<evidence type="ECO:0000256" key="1">
    <source>
        <dbReference type="SAM" id="Phobius"/>
    </source>
</evidence>
<evidence type="ECO:0000313" key="3">
    <source>
        <dbReference type="Proteomes" id="UP000305222"/>
    </source>
</evidence>
<dbReference type="PANTHER" id="PTHR47704">
    <property type="entry name" value="POTASSIUM TRANSPORTER KIMA"/>
    <property type="match status" value="1"/>
</dbReference>
<evidence type="ECO:0000313" key="2">
    <source>
        <dbReference type="EMBL" id="TKI87544.1"/>
    </source>
</evidence>
<dbReference type="Proteomes" id="UP000305222">
    <property type="component" value="Unassembled WGS sequence"/>
</dbReference>
<dbReference type="PANTHER" id="PTHR47704:SF1">
    <property type="entry name" value="POTASSIUM TRANSPORTER KIMA"/>
    <property type="match status" value="1"/>
</dbReference>
<comment type="caution">
    <text evidence="2">The sequence shown here is derived from an EMBL/GenBank/DDBJ whole genome shotgun (WGS) entry which is preliminary data.</text>
</comment>
<protein>
    <submittedName>
        <fullName evidence="2">Amino acid permease</fullName>
    </submittedName>
</protein>
<keyword evidence="1" id="KW-1133">Transmembrane helix</keyword>
<name>A0A4U3AGK9_9BACI</name>